<evidence type="ECO:0000313" key="1">
    <source>
        <dbReference type="EMBL" id="KKR91142.1"/>
    </source>
</evidence>
<dbReference type="AlphaFoldDB" id="A0A0G0XTD1"/>
<sequence length="634" mass="71376">MLTETKVLSYIISKHPEIFGVTVANYPALIPHGAPDSSKRETREVYSVRDLLRRGDWPTELLHTKEISAIGSLVDVCDNSQCPHRLSDHDFWILERWQEGAYPEIKHPKSIVFLDVEYPDPAWAREIMDCLKVVDEDVYIFSSGGGYHIVVDKLVDLSGLPYEYGKILYLMGNKQGSQSLMGWGMDLIQNGHDRRKVQTWCDTALEKIGHVDEPESGKEIHVIDLRHIAHSLIRLEKTVSEMERLSERRSDQRYLVPAVEFGAGYLRISDSPGKYDTPPQLIALKTSGAIHYFPTENRQPPRLLTLEAASSISRPIVVSKLDPELLNLSYFNPIFTLHETKYLNELEPRLFLRSKIFKLMVTMDAAACNGSTTAEYIYREKLPLLNPCLKAASVDGVPESLDPLYAIWSARVKSFQALVVLSRPDLEQEGELTYTKTETDVRLPAVIDKSVPAIVYGSAVSSASPHDIDLLLVVDDYSFAVYKQLINWAISQIEDPKISFQIVPRWALAVFLSSDPNTKIIPGQSIMISGPDTFSIPAVSQSHKAKIAACSVGHQLIRAREALTVSNFPFYDANPAKAKNLLKQVRFVRDDLMTAFRIPLPEAVPYRSPGLRDQIIQLNLQLNSFIESLMDCNK</sequence>
<dbReference type="EMBL" id="LCAO01000021">
    <property type="protein sequence ID" value="KKR91142.1"/>
    <property type="molecule type" value="Genomic_DNA"/>
</dbReference>
<gene>
    <name evidence="1" type="ORF">UU42_C0021G0009</name>
</gene>
<organism evidence="1 2">
    <name type="scientific">Candidatus Woesebacteria bacterium GW2011_GWA1_41_13b</name>
    <dbReference type="NCBI Taxonomy" id="1618555"/>
    <lineage>
        <taxon>Bacteria</taxon>
        <taxon>Candidatus Woeseibacteriota</taxon>
    </lineage>
</organism>
<accession>A0A0G0XTD1</accession>
<proteinExistence type="predicted"/>
<evidence type="ECO:0000313" key="2">
    <source>
        <dbReference type="Proteomes" id="UP000034676"/>
    </source>
</evidence>
<comment type="caution">
    <text evidence="1">The sequence shown here is derived from an EMBL/GenBank/DDBJ whole genome shotgun (WGS) entry which is preliminary data.</text>
</comment>
<dbReference type="Proteomes" id="UP000034676">
    <property type="component" value="Unassembled WGS sequence"/>
</dbReference>
<reference evidence="1 2" key="1">
    <citation type="journal article" date="2015" name="Nature">
        <title>rRNA introns, odd ribosomes, and small enigmatic genomes across a large radiation of phyla.</title>
        <authorList>
            <person name="Brown C.T."/>
            <person name="Hug L.A."/>
            <person name="Thomas B.C."/>
            <person name="Sharon I."/>
            <person name="Castelle C.J."/>
            <person name="Singh A."/>
            <person name="Wilkins M.J."/>
            <person name="Williams K.H."/>
            <person name="Banfield J.F."/>
        </authorList>
    </citation>
    <scope>NUCLEOTIDE SEQUENCE [LARGE SCALE GENOMIC DNA]</scope>
</reference>
<protein>
    <submittedName>
        <fullName evidence="1">Uncharacterized protein</fullName>
    </submittedName>
</protein>
<name>A0A0G0XTD1_9BACT</name>